<gene>
    <name evidence="2" type="ORF">DBV15_10489</name>
</gene>
<feature type="compositionally biased region" description="Basic and acidic residues" evidence="1">
    <location>
        <begin position="36"/>
        <end position="57"/>
    </location>
</feature>
<sequence length="69" mass="7529">MQNFDLTEYALARLKLYSTTSLDALVRTTGAAWENEGGKAEVGARSRRELAREEGKGGQRGQGEGRQSV</sequence>
<evidence type="ECO:0000256" key="1">
    <source>
        <dbReference type="SAM" id="MobiDB-lite"/>
    </source>
</evidence>
<name>A0A4S2KHN9_9HYME</name>
<feature type="region of interest" description="Disordered" evidence="1">
    <location>
        <begin position="34"/>
        <end position="69"/>
    </location>
</feature>
<evidence type="ECO:0000313" key="3">
    <source>
        <dbReference type="Proteomes" id="UP000310200"/>
    </source>
</evidence>
<dbReference type="EMBL" id="QBLH01002316">
    <property type="protein sequence ID" value="TGZ48770.1"/>
    <property type="molecule type" value="Genomic_DNA"/>
</dbReference>
<proteinExistence type="predicted"/>
<dbReference type="AlphaFoldDB" id="A0A4S2KHN9"/>
<feature type="compositionally biased region" description="Gly residues" evidence="1">
    <location>
        <begin position="58"/>
        <end position="69"/>
    </location>
</feature>
<evidence type="ECO:0000313" key="2">
    <source>
        <dbReference type="EMBL" id="TGZ48770.1"/>
    </source>
</evidence>
<protein>
    <submittedName>
        <fullName evidence="2">Uncharacterized protein</fullName>
    </submittedName>
</protein>
<reference evidence="2 3" key="1">
    <citation type="journal article" date="2019" name="Philos. Trans. R. Soc. Lond., B, Biol. Sci.">
        <title>Ant behaviour and brain gene expression of defending hosts depend on the ecological success of the intruding social parasite.</title>
        <authorList>
            <person name="Kaur R."/>
            <person name="Stoldt M."/>
            <person name="Jongepier E."/>
            <person name="Feldmeyer B."/>
            <person name="Menzel F."/>
            <person name="Bornberg-Bauer E."/>
            <person name="Foitzik S."/>
        </authorList>
    </citation>
    <scope>NUCLEOTIDE SEQUENCE [LARGE SCALE GENOMIC DNA]</scope>
    <source>
        <tissue evidence="2">Whole body</tissue>
    </source>
</reference>
<organism evidence="2 3">
    <name type="scientific">Temnothorax longispinosus</name>
    <dbReference type="NCBI Taxonomy" id="300112"/>
    <lineage>
        <taxon>Eukaryota</taxon>
        <taxon>Metazoa</taxon>
        <taxon>Ecdysozoa</taxon>
        <taxon>Arthropoda</taxon>
        <taxon>Hexapoda</taxon>
        <taxon>Insecta</taxon>
        <taxon>Pterygota</taxon>
        <taxon>Neoptera</taxon>
        <taxon>Endopterygota</taxon>
        <taxon>Hymenoptera</taxon>
        <taxon>Apocrita</taxon>
        <taxon>Aculeata</taxon>
        <taxon>Formicoidea</taxon>
        <taxon>Formicidae</taxon>
        <taxon>Myrmicinae</taxon>
        <taxon>Temnothorax</taxon>
    </lineage>
</organism>
<keyword evidence="3" id="KW-1185">Reference proteome</keyword>
<accession>A0A4S2KHN9</accession>
<comment type="caution">
    <text evidence="2">The sequence shown here is derived from an EMBL/GenBank/DDBJ whole genome shotgun (WGS) entry which is preliminary data.</text>
</comment>
<dbReference type="Proteomes" id="UP000310200">
    <property type="component" value="Unassembled WGS sequence"/>
</dbReference>